<dbReference type="Proteomes" id="UP000011602">
    <property type="component" value="Unassembled WGS sequence"/>
</dbReference>
<proteinExistence type="predicted"/>
<name>L9WQQ6_9EURY</name>
<dbReference type="eggNOG" id="arCOG02495">
    <property type="taxonomic scope" value="Archaea"/>
</dbReference>
<evidence type="ECO:0000256" key="1">
    <source>
        <dbReference type="SAM" id="MobiDB-lite"/>
    </source>
</evidence>
<protein>
    <submittedName>
        <fullName evidence="2">Lipoprotein</fullName>
    </submittedName>
</protein>
<dbReference type="eggNOG" id="arCOG02559">
    <property type="taxonomic scope" value="Archaea"/>
</dbReference>
<comment type="caution">
    <text evidence="2">The sequence shown here is derived from an EMBL/GenBank/DDBJ whole genome shotgun (WGS) entry which is preliminary data.</text>
</comment>
<evidence type="ECO:0000313" key="2">
    <source>
        <dbReference type="EMBL" id="ELY51737.1"/>
    </source>
</evidence>
<reference evidence="2 3" key="1">
    <citation type="journal article" date="2014" name="PLoS Genet.">
        <title>Phylogenetically driven sequencing of extremely halophilic archaea reveals strategies for static and dynamic osmo-response.</title>
        <authorList>
            <person name="Becker E.A."/>
            <person name="Seitzer P.M."/>
            <person name="Tritt A."/>
            <person name="Larsen D."/>
            <person name="Krusor M."/>
            <person name="Yao A.I."/>
            <person name="Wu D."/>
            <person name="Madern D."/>
            <person name="Eisen J.A."/>
            <person name="Darling A.E."/>
            <person name="Facciotti M.T."/>
        </authorList>
    </citation>
    <scope>NUCLEOTIDE SEQUENCE [LARGE SCALE GENOMIC DNA]</scope>
    <source>
        <strain evidence="2 3">JCM 12255</strain>
    </source>
</reference>
<dbReference type="OrthoDB" id="98274at2157"/>
<dbReference type="Gene3D" id="2.160.20.10">
    <property type="entry name" value="Single-stranded right-handed beta-helix, Pectin lyase-like"/>
    <property type="match status" value="1"/>
</dbReference>
<feature type="region of interest" description="Disordered" evidence="1">
    <location>
        <begin position="1301"/>
        <end position="1323"/>
    </location>
</feature>
<feature type="compositionally biased region" description="Acidic residues" evidence="1">
    <location>
        <begin position="1680"/>
        <end position="1700"/>
    </location>
</feature>
<dbReference type="InterPro" id="IPR011050">
    <property type="entry name" value="Pectin_lyase_fold/virulence"/>
</dbReference>
<organism evidence="2 3">
    <name type="scientific">Natronolimnohabitans innermongolicus JCM 12255</name>
    <dbReference type="NCBI Taxonomy" id="1227499"/>
    <lineage>
        <taxon>Archaea</taxon>
        <taxon>Methanobacteriati</taxon>
        <taxon>Methanobacteriota</taxon>
        <taxon>Stenosarchaea group</taxon>
        <taxon>Halobacteria</taxon>
        <taxon>Halobacteriales</taxon>
        <taxon>Natrialbaceae</taxon>
        <taxon>Natronolimnohabitans</taxon>
    </lineage>
</organism>
<evidence type="ECO:0000313" key="3">
    <source>
        <dbReference type="Proteomes" id="UP000011602"/>
    </source>
</evidence>
<feature type="compositionally biased region" description="Polar residues" evidence="1">
    <location>
        <begin position="1301"/>
        <end position="1319"/>
    </location>
</feature>
<keyword evidence="3" id="KW-1185">Reference proteome</keyword>
<dbReference type="EMBL" id="AOHZ01000081">
    <property type="protein sequence ID" value="ELY51737.1"/>
    <property type="molecule type" value="Genomic_DNA"/>
</dbReference>
<dbReference type="SUPFAM" id="SSF51126">
    <property type="entry name" value="Pectin lyase-like"/>
    <property type="match status" value="1"/>
</dbReference>
<dbReference type="RefSeq" id="WP_007260750.1">
    <property type="nucleotide sequence ID" value="NZ_AOHZ01000081.1"/>
</dbReference>
<dbReference type="PATRIC" id="fig|1227499.3.peg.3585"/>
<feature type="region of interest" description="Disordered" evidence="1">
    <location>
        <begin position="1671"/>
        <end position="1727"/>
    </location>
</feature>
<dbReference type="PANTHER" id="PTHR42754">
    <property type="entry name" value="ENDOGLUCANASE"/>
    <property type="match status" value="1"/>
</dbReference>
<dbReference type="PANTHER" id="PTHR42754:SF1">
    <property type="entry name" value="LIPOPROTEIN"/>
    <property type="match status" value="1"/>
</dbReference>
<keyword evidence="2" id="KW-0449">Lipoprotein</keyword>
<dbReference type="InterPro" id="IPR012334">
    <property type="entry name" value="Pectin_lyas_fold"/>
</dbReference>
<sequence length="1762" mass="186686">MTADGDPPSRRRRLLLRSVAGLGLFPSIAKGQPAQSSAVRAVSSGSATATWEWTDDHAAGHSVVQGLAQVQSDTVVAAGFETDADGTQNILLRGIDHGGQVDWLETVGGPGGADAALDVTTSAGGDVVFCGGMGSRGSQHLDTAVGTFAPPDTLEWLTAYGKTGTNDAAHAIERTPTNGYVVAGGTHYQGGAFGEGVGRLLSIDEDGTERWDRTYETGYAGELYDVVRTADGEYVFAGTRESGSGDGHAWIGTVDAGGNQQWSETYGGAGSRIAYAVTEAHDGGFVFAGTTTPPTRSTPSAWIGKVGATGGLEWEETYGTPDSDAAVAIERTADGYVAAGWTGGNGWLLSVDATGRIQRQETYGDGDGNRFNALARANDGSVVGGYTIPSGGDPTAWAVGTDGTDRSRDRLVVDASADPGDPEYREIQAAVDDAAPEATIEVRAGTYEESVTIDESVSIIADDGAVLAAPGDGPLRLPGFEIDAETAPDADSTIRGISIDRFSPAIDFSGTDGDWLVEDVTVEPVVGYDRSETQPRVLDARNSSGDWTLRNVTLRGDGDNTVVDARDSTGDWRIEGPSTLARARYGVRAGGTEGDWRIHRTNFVDIEREDVRVFDGDGDVGPVGNARRNWYDGESPDCRGNVLCGNPLGEPASEDATGVEIEILDATGDGDPEPVPEVTVYLLEDAETDIEGVDGRYSSLGHFLSDVDGQELLFNDAVDEQAVRAHESGPDGLVRYTGLDAANAYSLVVVPPAHHTGNIWTATLDLWDRSVHDETVRLTSETHFDYLVDGTATREPVLETITRTLESHIDERREAVLETGFEAADVLDDDLLEVDAGDGATVFMGELASYTAEQVSDGAVEHDLRDGIQDVVKDLAIDAGANALANAQVASLLGRVNEQAPEEAAERYQRYIDDLETVDHDWFNQPNRYDSDDQQVDYTALETYRESLETARNATARLDEFRDTQPPESLNHEHVLEVFLQLEETLDDPAEIGTLDRESAYPTDLVILPDGTVRDTQRGVGHLTSLKAASEEYADRSIFDKIGLGADVVGIGATIGIIAVGTAMILVPEPGSTAAGAAIMLKKTAAVTGTVSTMSDLAAVYDDLSDRELLVLRYMDLHLDSLHDIDSLGLISEDIVGWLEGQYDDPTTGVVDGTVRFQSGGLETSTDDPIVPTDSLSDDDEMELAQGEIDVDYEITGDETVPGRILGFSSYFSDRSNEDSLPRLQGFVTTVPSANESPRQFASGSADTDRLEYQFHHPVEDEFRLHFYTVHLVLEGRHVDTATTSAVVGEEDSGWFASPTVSAGANNSTRQQPYTTAATPAQRPMTAAEVDELRGETTTLLDETLGPGSTASHSLSVAGRLKSTSFVLFHPPGTEVGLRIEDETGEIVESGIEQTASGEFGAEAEVRTVPGGTQITLYPDADVTVTATASVPADRSQPVSMTLMAIEIPERPPVLGTNPTRLAVFGARGRRLAQRFVVTEVGNQRPIEGIDVTPGPLTNATGTALPPESISVESAPRRIEASDRDSARLFVEPPASLELADEPTRFTGTVAIDSETAGTRQLPLSVLLLDTAVDDVDLIDADASVSRVRLATDSLPEAAPEPPGDVRTVYEITVGESGSATLKLDELLAGDESTDVVPMRLVDESYEAVESVGGASTGLLELGAGEHTVVVTEQRVPEVTDPDSDSDDEGGEGDPDESGSDDPRDGGAGDEAASTSEGARVEDDAGPAEFLRSLSGAEVAGIGAVSAGMLYLGVRMLWSDEE</sequence>
<gene>
    <name evidence="2" type="ORF">C493_17446</name>
</gene>
<accession>L9WQQ6</accession>